<dbReference type="Proteomes" id="UP001180487">
    <property type="component" value="Unassembled WGS sequence"/>
</dbReference>
<gene>
    <name evidence="3" type="ORF">J2X19_003261</name>
</gene>
<feature type="transmembrane region" description="Helical" evidence="1">
    <location>
        <begin position="57"/>
        <end position="77"/>
    </location>
</feature>
<name>A0ABU2CB44_9BURK</name>
<dbReference type="InterPro" id="IPR036938">
    <property type="entry name" value="PAP2/HPO_sf"/>
</dbReference>
<keyword evidence="1" id="KW-0472">Membrane</keyword>
<dbReference type="Pfam" id="PF01569">
    <property type="entry name" value="PAP2"/>
    <property type="match status" value="1"/>
</dbReference>
<proteinExistence type="predicted"/>
<dbReference type="SUPFAM" id="SSF48317">
    <property type="entry name" value="Acid phosphatase/Vanadium-dependent haloperoxidase"/>
    <property type="match status" value="1"/>
</dbReference>
<protein>
    <submittedName>
        <fullName evidence="3">Membrane-associated PAP2 superfamily phosphatase</fullName>
    </submittedName>
</protein>
<sequence>MENEKQGWATVLALGALLAWDASGWDVPVAAWFGTAQGFALRDDWVMSTVFHEGGRFLAWALVLALCVGAVLPFGPLRRLSTARRIQLAVTPIVGALAVSVIKSTSASSCPWDMHVFGGVAQHVSHWQWTTPDGGSGHCFPAGHATAGFSFLGGYFVYREQPQIARRWLLGSLLAGTVFGLAQQMRGAHYTSHTLWSAWLCWTVAWLGDMLYQHVAGDRYARA</sequence>
<accession>A0ABU2CB44</accession>
<evidence type="ECO:0000259" key="2">
    <source>
        <dbReference type="Pfam" id="PF01569"/>
    </source>
</evidence>
<feature type="transmembrane region" description="Helical" evidence="1">
    <location>
        <begin position="164"/>
        <end position="182"/>
    </location>
</feature>
<evidence type="ECO:0000256" key="1">
    <source>
        <dbReference type="SAM" id="Phobius"/>
    </source>
</evidence>
<evidence type="ECO:0000313" key="3">
    <source>
        <dbReference type="EMBL" id="MDR7378567.1"/>
    </source>
</evidence>
<evidence type="ECO:0000313" key="4">
    <source>
        <dbReference type="Proteomes" id="UP001180487"/>
    </source>
</evidence>
<organism evidence="3 4">
    <name type="scientific">Rhodoferax ferrireducens</name>
    <dbReference type="NCBI Taxonomy" id="192843"/>
    <lineage>
        <taxon>Bacteria</taxon>
        <taxon>Pseudomonadati</taxon>
        <taxon>Pseudomonadota</taxon>
        <taxon>Betaproteobacteria</taxon>
        <taxon>Burkholderiales</taxon>
        <taxon>Comamonadaceae</taxon>
        <taxon>Rhodoferax</taxon>
    </lineage>
</organism>
<keyword evidence="4" id="KW-1185">Reference proteome</keyword>
<dbReference type="RefSeq" id="WP_310374795.1">
    <property type="nucleotide sequence ID" value="NZ_JAVDXT010000003.1"/>
</dbReference>
<reference evidence="3 4" key="1">
    <citation type="submission" date="2023-07" db="EMBL/GenBank/DDBJ databases">
        <title>Sorghum-associated microbial communities from plants grown in Nebraska, USA.</title>
        <authorList>
            <person name="Schachtman D."/>
        </authorList>
    </citation>
    <scope>NUCLEOTIDE SEQUENCE [LARGE SCALE GENOMIC DNA]</scope>
    <source>
        <strain evidence="3 4">BE313</strain>
    </source>
</reference>
<keyword evidence="1" id="KW-1133">Transmembrane helix</keyword>
<keyword evidence="1" id="KW-0812">Transmembrane</keyword>
<dbReference type="InterPro" id="IPR000326">
    <property type="entry name" value="PAP2/HPO"/>
</dbReference>
<dbReference type="Gene3D" id="1.20.144.10">
    <property type="entry name" value="Phosphatidic acid phosphatase type 2/haloperoxidase"/>
    <property type="match status" value="1"/>
</dbReference>
<feature type="domain" description="Phosphatidic acid phosphatase type 2/haloperoxidase" evidence="2">
    <location>
        <begin position="88"/>
        <end position="207"/>
    </location>
</feature>
<dbReference type="EMBL" id="JAVDXT010000003">
    <property type="protein sequence ID" value="MDR7378567.1"/>
    <property type="molecule type" value="Genomic_DNA"/>
</dbReference>
<comment type="caution">
    <text evidence="3">The sequence shown here is derived from an EMBL/GenBank/DDBJ whole genome shotgun (WGS) entry which is preliminary data.</text>
</comment>
<feature type="transmembrane region" description="Helical" evidence="1">
    <location>
        <begin position="194"/>
        <end position="212"/>
    </location>
</feature>
<dbReference type="CDD" id="cd03396">
    <property type="entry name" value="PAP2_like_6"/>
    <property type="match status" value="1"/>
</dbReference>